<accession>A0A7S1LBN1</accession>
<dbReference type="EMBL" id="HBGF01010010">
    <property type="protein sequence ID" value="CAD9099878.1"/>
    <property type="molecule type" value="Transcribed_RNA"/>
</dbReference>
<evidence type="ECO:0000256" key="1">
    <source>
        <dbReference type="SAM" id="MobiDB-lite"/>
    </source>
</evidence>
<evidence type="ECO:0000313" key="2">
    <source>
        <dbReference type="EMBL" id="CAD9099878.1"/>
    </source>
</evidence>
<protein>
    <submittedName>
        <fullName evidence="2">Uncharacterized protein</fullName>
    </submittedName>
</protein>
<feature type="region of interest" description="Disordered" evidence="1">
    <location>
        <begin position="1"/>
        <end position="44"/>
    </location>
</feature>
<sequence length="121" mass="13159">MASQPPRPQPSAESPTEGSDDDDFDYALPQAAGLRPTNAGTADPYTELCGFPESVLKRLHEHIGLSCCQFQDVVATALSVSTGSFRPNQTMRVRVRHCLPNKPLLQGDHASITRRARRGDA</sequence>
<proteinExistence type="predicted"/>
<reference evidence="2" key="1">
    <citation type="submission" date="2021-01" db="EMBL/GenBank/DDBJ databases">
        <authorList>
            <person name="Corre E."/>
            <person name="Pelletier E."/>
            <person name="Niang G."/>
            <person name="Scheremetjew M."/>
            <person name="Finn R."/>
            <person name="Kale V."/>
            <person name="Holt S."/>
            <person name="Cochrane G."/>
            <person name="Meng A."/>
            <person name="Brown T."/>
            <person name="Cohen L."/>
        </authorList>
    </citation>
    <scope>NUCLEOTIDE SEQUENCE</scope>
    <source>
        <strain evidence="2">CCAP 1951/1</strain>
    </source>
</reference>
<name>A0A7S1LBN1_NEODS</name>
<dbReference type="AlphaFoldDB" id="A0A7S1LBN1"/>
<organism evidence="2">
    <name type="scientific">Neobodo designis</name>
    <name type="common">Flagellated protozoan</name>
    <name type="synonym">Bodo designis</name>
    <dbReference type="NCBI Taxonomy" id="312471"/>
    <lineage>
        <taxon>Eukaryota</taxon>
        <taxon>Discoba</taxon>
        <taxon>Euglenozoa</taxon>
        <taxon>Kinetoplastea</taxon>
        <taxon>Metakinetoplastina</taxon>
        <taxon>Neobodonida</taxon>
        <taxon>Neobodo</taxon>
    </lineage>
</organism>
<gene>
    <name evidence="2" type="ORF">NDES1114_LOCUS6631</name>
</gene>